<evidence type="ECO:0000313" key="2">
    <source>
        <dbReference type="Proteomes" id="UP000299102"/>
    </source>
</evidence>
<keyword evidence="2" id="KW-1185">Reference proteome</keyword>
<sequence>MRKLHLFTCGRTTQKRVQKARPSAAVTLTSHTLEAVPRHDEAYTKILPTTYIEIKGPDGTLHIHKSNQTWEVKGVKDYCTDIYVIEEQGVVTRDGIATFTCVHLDPPPTHRPTINAKMICECLQKPFKPRGVLSRWAR</sequence>
<dbReference type="Proteomes" id="UP000299102">
    <property type="component" value="Unassembled WGS sequence"/>
</dbReference>
<comment type="caution">
    <text evidence="1">The sequence shown here is derived from an EMBL/GenBank/DDBJ whole genome shotgun (WGS) entry which is preliminary data.</text>
</comment>
<organism evidence="1 2">
    <name type="scientific">Eumeta variegata</name>
    <name type="common">Bagworm moth</name>
    <name type="synonym">Eumeta japonica</name>
    <dbReference type="NCBI Taxonomy" id="151549"/>
    <lineage>
        <taxon>Eukaryota</taxon>
        <taxon>Metazoa</taxon>
        <taxon>Ecdysozoa</taxon>
        <taxon>Arthropoda</taxon>
        <taxon>Hexapoda</taxon>
        <taxon>Insecta</taxon>
        <taxon>Pterygota</taxon>
        <taxon>Neoptera</taxon>
        <taxon>Endopterygota</taxon>
        <taxon>Lepidoptera</taxon>
        <taxon>Glossata</taxon>
        <taxon>Ditrysia</taxon>
        <taxon>Tineoidea</taxon>
        <taxon>Psychidae</taxon>
        <taxon>Oiketicinae</taxon>
        <taxon>Eumeta</taxon>
    </lineage>
</organism>
<gene>
    <name evidence="1" type="ORF">EVAR_45944_1</name>
</gene>
<reference evidence="1 2" key="1">
    <citation type="journal article" date="2019" name="Commun. Biol.">
        <title>The bagworm genome reveals a unique fibroin gene that provides high tensile strength.</title>
        <authorList>
            <person name="Kono N."/>
            <person name="Nakamura H."/>
            <person name="Ohtoshi R."/>
            <person name="Tomita M."/>
            <person name="Numata K."/>
            <person name="Arakawa K."/>
        </authorList>
    </citation>
    <scope>NUCLEOTIDE SEQUENCE [LARGE SCALE GENOMIC DNA]</scope>
</reference>
<proteinExistence type="predicted"/>
<protein>
    <submittedName>
        <fullName evidence="1">Uncharacterized protein</fullName>
    </submittedName>
</protein>
<dbReference type="AlphaFoldDB" id="A0A4C1W8P3"/>
<name>A0A4C1W8P3_EUMVA</name>
<accession>A0A4C1W8P3</accession>
<evidence type="ECO:0000313" key="1">
    <source>
        <dbReference type="EMBL" id="GBP46524.1"/>
    </source>
</evidence>
<dbReference type="EMBL" id="BGZK01000485">
    <property type="protein sequence ID" value="GBP46524.1"/>
    <property type="molecule type" value="Genomic_DNA"/>
</dbReference>